<dbReference type="EMBL" id="SWLB01000002">
    <property type="protein sequence ID" value="KAF3340685.1"/>
    <property type="molecule type" value="Genomic_DNA"/>
</dbReference>
<dbReference type="PRINTS" id="PR01217">
    <property type="entry name" value="PRICHEXTENSN"/>
</dbReference>
<feature type="compositionally biased region" description="Pro residues" evidence="1">
    <location>
        <begin position="97"/>
        <end position="131"/>
    </location>
</feature>
<dbReference type="OrthoDB" id="694223at2759"/>
<evidence type="ECO:0000313" key="3">
    <source>
        <dbReference type="Proteomes" id="UP000623129"/>
    </source>
</evidence>
<dbReference type="Proteomes" id="UP000623129">
    <property type="component" value="Unassembled WGS sequence"/>
</dbReference>
<name>A0A833R1L1_9POAL</name>
<keyword evidence="3" id="KW-1185">Reference proteome</keyword>
<dbReference type="PANTHER" id="PTHR47488">
    <property type="entry name" value="HEAVY METAL TRANSPORT/DETOXIFICATION SUPERFAMILY PROTEIN"/>
    <property type="match status" value="1"/>
</dbReference>
<dbReference type="PANTHER" id="PTHR47488:SF7">
    <property type="entry name" value="HEAVY METAL TRANSPORT_DETOXIFICATION SUPERFAMILY PROTEIN"/>
    <property type="match status" value="1"/>
</dbReference>
<dbReference type="InterPro" id="IPR044169">
    <property type="entry name" value="PI21"/>
</dbReference>
<comment type="caution">
    <text evidence="2">The sequence shown here is derived from an EMBL/GenBank/DDBJ whole genome shotgun (WGS) entry which is preliminary data.</text>
</comment>
<accession>A0A833R1L1</accession>
<organism evidence="2 3">
    <name type="scientific">Carex littledalei</name>
    <dbReference type="NCBI Taxonomy" id="544730"/>
    <lineage>
        <taxon>Eukaryota</taxon>
        <taxon>Viridiplantae</taxon>
        <taxon>Streptophyta</taxon>
        <taxon>Embryophyta</taxon>
        <taxon>Tracheophyta</taxon>
        <taxon>Spermatophyta</taxon>
        <taxon>Magnoliopsida</taxon>
        <taxon>Liliopsida</taxon>
        <taxon>Poales</taxon>
        <taxon>Cyperaceae</taxon>
        <taxon>Cyperoideae</taxon>
        <taxon>Cariceae</taxon>
        <taxon>Carex</taxon>
        <taxon>Carex subgen. Euthyceras</taxon>
    </lineage>
</organism>
<dbReference type="GO" id="GO:1900150">
    <property type="term" value="P:regulation of defense response to fungus"/>
    <property type="evidence" value="ECO:0007669"/>
    <property type="project" value="InterPro"/>
</dbReference>
<evidence type="ECO:0000256" key="1">
    <source>
        <dbReference type="SAM" id="MobiDB-lite"/>
    </source>
</evidence>
<feature type="region of interest" description="Disordered" evidence="1">
    <location>
        <begin position="197"/>
        <end position="217"/>
    </location>
</feature>
<evidence type="ECO:0000313" key="2">
    <source>
        <dbReference type="EMBL" id="KAF3340685.1"/>
    </source>
</evidence>
<dbReference type="AlphaFoldDB" id="A0A833R1L1"/>
<proteinExistence type="predicted"/>
<gene>
    <name evidence="2" type="ORF">FCM35_KLT09529</name>
</gene>
<protein>
    <submittedName>
        <fullName evidence="2">Formin-A-like protein</fullName>
    </submittedName>
</protein>
<reference evidence="2" key="1">
    <citation type="submission" date="2020-01" db="EMBL/GenBank/DDBJ databases">
        <title>Genome sequence of Kobresia littledalei, the first chromosome-level genome in the family Cyperaceae.</title>
        <authorList>
            <person name="Qu G."/>
        </authorList>
    </citation>
    <scope>NUCLEOTIDE SEQUENCE</scope>
    <source>
        <strain evidence="2">C.B.Clarke</strain>
        <tissue evidence="2">Leaf</tissue>
    </source>
</reference>
<feature type="compositionally biased region" description="Basic and acidic residues" evidence="1">
    <location>
        <begin position="82"/>
        <end position="96"/>
    </location>
</feature>
<feature type="region of interest" description="Disordered" evidence="1">
    <location>
        <begin position="79"/>
        <end position="131"/>
    </location>
</feature>
<sequence>MGDKMYTLVISVDLSHWHFRQAIQEYLCMMQSEDRSIVSIVYDEKKNVVRVSGTFNPNELKRKLLSKFRDNNNNIIIIKGIDIQEPKEEKKDDKPEPPPAPPPPPSPPPPPPAPPPPPSPPPPAKLLPPPPPEPPKVELMYPWPPKPPMYPWPPQVTMVCFARPCPCSTAWSNNYRCCSCGVESWPGRCGSGSGSRWGSGPHHGDRPQWGCEPSQQPNIVFESTEPSCSIM</sequence>